<dbReference type="SUPFAM" id="SSF52833">
    <property type="entry name" value="Thioredoxin-like"/>
    <property type="match status" value="1"/>
</dbReference>
<dbReference type="PANTHER" id="PTHR43917">
    <property type="match status" value="1"/>
</dbReference>
<dbReference type="GO" id="GO:0005737">
    <property type="term" value="C:cytoplasm"/>
    <property type="evidence" value="ECO:0007669"/>
    <property type="project" value="UniProtKB-SubCell"/>
</dbReference>
<dbReference type="InterPro" id="IPR040075">
    <property type="entry name" value="GST_N_Theta"/>
</dbReference>
<dbReference type="SFLD" id="SFLDS00019">
    <property type="entry name" value="Glutathione_Transferase_(cytos"/>
    <property type="match status" value="1"/>
</dbReference>
<evidence type="ECO:0000256" key="6">
    <source>
        <dbReference type="ARBA" id="ARBA00022679"/>
    </source>
</evidence>
<evidence type="ECO:0000259" key="9">
    <source>
        <dbReference type="PROSITE" id="PS50405"/>
    </source>
</evidence>
<dbReference type="AlphaFoldDB" id="A0A8C8RWB9"/>
<dbReference type="InterPro" id="IPR036282">
    <property type="entry name" value="Glutathione-S-Trfase_C_sf"/>
</dbReference>
<dbReference type="Gene3D" id="3.40.30.10">
    <property type="entry name" value="Glutaredoxin"/>
    <property type="match status" value="1"/>
</dbReference>
<evidence type="ECO:0000256" key="7">
    <source>
        <dbReference type="ARBA" id="ARBA00047960"/>
    </source>
</evidence>
<sequence>MGLELYLDLLSQGCRMVYIFAKKNNIPFEFKHVELFKDSILGKKMPGGNTQEQSHDGQPYREEFGKVNILKKVPALKDGTFTLAESTAILLYLSQKYHTPDHWYPSDLQKRAQVDEYLSWHHTNIRANAPKTLWIKVLIPLFTGQTLPSEKLQNVLKELATSLKQFEEKFLQDKPFIVGSEISLADLVAIVELMQPIGVGCDIFEDRPKLLEWRSRVEEAVGKELFQEAHKMILNIKELRNIQVDPHLKEHLAPVLMKMLK</sequence>
<dbReference type="Ensembl" id="ENSPCET00000010936.1">
    <property type="protein sequence ID" value="ENSPCEP00000010584.1"/>
    <property type="gene ID" value="ENSPCEG00000008403.1"/>
</dbReference>
<keyword evidence="11" id="KW-1185">Reference proteome</keyword>
<evidence type="ECO:0000256" key="2">
    <source>
        <dbReference type="ARBA" id="ARBA00009899"/>
    </source>
</evidence>
<dbReference type="EC" id="2.5.1.18" evidence="4"/>
<dbReference type="Proteomes" id="UP000694393">
    <property type="component" value="Unplaced"/>
</dbReference>
<dbReference type="InterPro" id="IPR040079">
    <property type="entry name" value="Glutathione_S-Trfase"/>
</dbReference>
<dbReference type="Pfam" id="PF00043">
    <property type="entry name" value="GST_C"/>
    <property type="match status" value="1"/>
</dbReference>
<dbReference type="InterPro" id="IPR010987">
    <property type="entry name" value="Glutathione-S-Trfase_C-like"/>
</dbReference>
<dbReference type="InterPro" id="IPR036249">
    <property type="entry name" value="Thioredoxin-like_sf"/>
</dbReference>
<comment type="similarity">
    <text evidence="2">Belongs to the GST superfamily. Theta family.</text>
</comment>
<dbReference type="FunFam" id="1.20.1050.10:FF:000008">
    <property type="entry name" value="Glutathione S-transferase theta-1"/>
    <property type="match status" value="1"/>
</dbReference>
<feature type="domain" description="GST N-terminal" evidence="8">
    <location>
        <begin position="1"/>
        <end position="101"/>
    </location>
</feature>
<dbReference type="Pfam" id="PF02798">
    <property type="entry name" value="GST_N"/>
    <property type="match status" value="1"/>
</dbReference>
<dbReference type="PROSITE" id="PS50404">
    <property type="entry name" value="GST_NTER"/>
    <property type="match status" value="1"/>
</dbReference>
<reference evidence="10" key="2">
    <citation type="submission" date="2025-09" db="UniProtKB">
        <authorList>
            <consortium name="Ensembl"/>
        </authorList>
    </citation>
    <scope>IDENTIFICATION</scope>
</reference>
<proteinExistence type="inferred from homology"/>
<reference evidence="10" key="1">
    <citation type="submission" date="2025-08" db="UniProtKB">
        <authorList>
            <consortium name="Ensembl"/>
        </authorList>
    </citation>
    <scope>IDENTIFICATION</scope>
</reference>
<evidence type="ECO:0000313" key="10">
    <source>
        <dbReference type="Ensembl" id="ENSPCEP00000010584.1"/>
    </source>
</evidence>
<keyword evidence="5" id="KW-0963">Cytoplasm</keyword>
<dbReference type="GO" id="GO:0006749">
    <property type="term" value="P:glutathione metabolic process"/>
    <property type="evidence" value="ECO:0007669"/>
    <property type="project" value="TreeGrafter"/>
</dbReference>
<dbReference type="InterPro" id="IPR004046">
    <property type="entry name" value="GST_C"/>
</dbReference>
<dbReference type="InterPro" id="IPR051369">
    <property type="entry name" value="GST_Theta"/>
</dbReference>
<dbReference type="SUPFAM" id="SSF47616">
    <property type="entry name" value="GST C-terminal domain-like"/>
    <property type="match status" value="1"/>
</dbReference>
<protein>
    <recommendedName>
        <fullName evidence="4">glutathione transferase</fullName>
        <ecNumber evidence="4">2.5.1.18</ecNumber>
    </recommendedName>
</protein>
<name>A0A8C8RWB9_9SAUR</name>
<dbReference type="InterPro" id="IPR040077">
    <property type="entry name" value="GST_C_Theta"/>
</dbReference>
<organism evidence="10 11">
    <name type="scientific">Pelusios castaneus</name>
    <name type="common">West African mud turtle</name>
    <dbReference type="NCBI Taxonomy" id="367368"/>
    <lineage>
        <taxon>Eukaryota</taxon>
        <taxon>Metazoa</taxon>
        <taxon>Chordata</taxon>
        <taxon>Craniata</taxon>
        <taxon>Vertebrata</taxon>
        <taxon>Euteleostomi</taxon>
        <taxon>Archelosauria</taxon>
        <taxon>Testudinata</taxon>
        <taxon>Testudines</taxon>
        <taxon>Pleurodira</taxon>
        <taxon>Pelomedusidae</taxon>
        <taxon>Pelusios</taxon>
    </lineage>
</organism>
<evidence type="ECO:0000256" key="5">
    <source>
        <dbReference type="ARBA" id="ARBA00022490"/>
    </source>
</evidence>
<dbReference type="CDD" id="cd03050">
    <property type="entry name" value="GST_N_Theta"/>
    <property type="match status" value="1"/>
</dbReference>
<evidence type="ECO:0000256" key="3">
    <source>
        <dbReference type="ARBA" id="ARBA00011738"/>
    </source>
</evidence>
<accession>A0A8C8RWB9</accession>
<dbReference type="CDD" id="cd03183">
    <property type="entry name" value="GST_C_Theta"/>
    <property type="match status" value="1"/>
</dbReference>
<evidence type="ECO:0000256" key="4">
    <source>
        <dbReference type="ARBA" id="ARBA00012452"/>
    </source>
</evidence>
<dbReference type="PROSITE" id="PS50405">
    <property type="entry name" value="GST_CTER"/>
    <property type="match status" value="1"/>
</dbReference>
<evidence type="ECO:0000313" key="11">
    <source>
        <dbReference type="Proteomes" id="UP000694393"/>
    </source>
</evidence>
<keyword evidence="6" id="KW-0808">Transferase</keyword>
<comment type="catalytic activity">
    <reaction evidence="7">
        <text>RX + glutathione = an S-substituted glutathione + a halide anion + H(+)</text>
        <dbReference type="Rhea" id="RHEA:16437"/>
        <dbReference type="ChEBI" id="CHEBI:15378"/>
        <dbReference type="ChEBI" id="CHEBI:16042"/>
        <dbReference type="ChEBI" id="CHEBI:17792"/>
        <dbReference type="ChEBI" id="CHEBI:57925"/>
        <dbReference type="ChEBI" id="CHEBI:90779"/>
        <dbReference type="EC" id="2.5.1.18"/>
    </reaction>
</comment>
<evidence type="ECO:0000256" key="1">
    <source>
        <dbReference type="ARBA" id="ARBA00004496"/>
    </source>
</evidence>
<feature type="domain" description="GST C-terminal" evidence="9">
    <location>
        <begin position="107"/>
        <end position="239"/>
    </location>
</feature>
<comment type="subunit">
    <text evidence="3">Homodimer.</text>
</comment>
<comment type="subcellular location">
    <subcellularLocation>
        <location evidence="1">Cytoplasm</location>
    </subcellularLocation>
</comment>
<dbReference type="SFLD" id="SFLDG00358">
    <property type="entry name" value="Main_(cytGST)"/>
    <property type="match status" value="1"/>
</dbReference>
<dbReference type="GO" id="GO:0004364">
    <property type="term" value="F:glutathione transferase activity"/>
    <property type="evidence" value="ECO:0007669"/>
    <property type="project" value="UniProtKB-EC"/>
</dbReference>
<dbReference type="PANTHER" id="PTHR43917:SF15">
    <property type="entry name" value="GLUTATHIONE S-TRANSFERASE THETA-1"/>
    <property type="match status" value="1"/>
</dbReference>
<dbReference type="FunFam" id="3.40.30.10:FF:000548">
    <property type="entry name" value="Glutathione S-transferase theta-1"/>
    <property type="match status" value="1"/>
</dbReference>
<evidence type="ECO:0000259" key="8">
    <source>
        <dbReference type="PROSITE" id="PS50404"/>
    </source>
</evidence>
<dbReference type="InterPro" id="IPR004045">
    <property type="entry name" value="Glutathione_S-Trfase_N"/>
</dbReference>
<dbReference type="Gene3D" id="1.20.1050.10">
    <property type="match status" value="1"/>
</dbReference>